<sequence length="207" mass="23849">MDCDLFGRRMANITKLHPKSECSDLKLSVEFIEVRFRLDQLNKACYRALVAKAPAGSWVLIEGVEASIMKSTMPCNVKYDEEVYILRPLLFSTLPVVKMATKPLNRGGLQSLLDYIKDNDAHEYISVSCIFTRYYCFELELLRSRFYCESEVVIDRYSTPLIAGNFAKLADAKTLKKDCSPEVIERYLAERRANENQARAFHFLQHL</sequence>
<evidence type="ECO:0000313" key="1">
    <source>
        <dbReference type="EMBL" id="KAF9614019.1"/>
    </source>
</evidence>
<organism evidence="1 2">
    <name type="scientific">Coptis chinensis</name>
    <dbReference type="NCBI Taxonomy" id="261450"/>
    <lineage>
        <taxon>Eukaryota</taxon>
        <taxon>Viridiplantae</taxon>
        <taxon>Streptophyta</taxon>
        <taxon>Embryophyta</taxon>
        <taxon>Tracheophyta</taxon>
        <taxon>Spermatophyta</taxon>
        <taxon>Magnoliopsida</taxon>
        <taxon>Ranunculales</taxon>
        <taxon>Ranunculaceae</taxon>
        <taxon>Coptidoideae</taxon>
        <taxon>Coptis</taxon>
    </lineage>
</organism>
<reference evidence="1 2" key="1">
    <citation type="submission" date="2020-10" db="EMBL/GenBank/DDBJ databases">
        <title>The Coptis chinensis genome and diversification of protoberbering-type alkaloids.</title>
        <authorList>
            <person name="Wang B."/>
            <person name="Shu S."/>
            <person name="Song C."/>
            <person name="Liu Y."/>
        </authorList>
    </citation>
    <scope>NUCLEOTIDE SEQUENCE [LARGE SCALE GENOMIC DNA]</scope>
    <source>
        <strain evidence="1">HL-2020</strain>
        <tissue evidence="1">Leaf</tissue>
    </source>
</reference>
<dbReference type="OrthoDB" id="364892at2759"/>
<name>A0A835M4W0_9MAGN</name>
<comment type="caution">
    <text evidence="1">The sequence shown here is derived from an EMBL/GenBank/DDBJ whole genome shotgun (WGS) entry which is preliminary data.</text>
</comment>
<accession>A0A835M4W0</accession>
<dbReference type="Proteomes" id="UP000631114">
    <property type="component" value="Unassembled WGS sequence"/>
</dbReference>
<gene>
    <name evidence="1" type="ORF">IFM89_014819</name>
</gene>
<protein>
    <submittedName>
        <fullName evidence="1">Uncharacterized protein</fullName>
    </submittedName>
</protein>
<keyword evidence="2" id="KW-1185">Reference proteome</keyword>
<dbReference type="AlphaFoldDB" id="A0A835M4W0"/>
<evidence type="ECO:0000313" key="2">
    <source>
        <dbReference type="Proteomes" id="UP000631114"/>
    </source>
</evidence>
<proteinExistence type="predicted"/>
<dbReference type="EMBL" id="JADFTS010000003">
    <property type="protein sequence ID" value="KAF9614019.1"/>
    <property type="molecule type" value="Genomic_DNA"/>
</dbReference>